<organism evidence="1 2">
    <name type="scientific">Aspergillus bombycis</name>
    <dbReference type="NCBI Taxonomy" id="109264"/>
    <lineage>
        <taxon>Eukaryota</taxon>
        <taxon>Fungi</taxon>
        <taxon>Dikarya</taxon>
        <taxon>Ascomycota</taxon>
        <taxon>Pezizomycotina</taxon>
        <taxon>Eurotiomycetes</taxon>
        <taxon>Eurotiomycetidae</taxon>
        <taxon>Eurotiales</taxon>
        <taxon>Aspergillaceae</taxon>
        <taxon>Aspergillus</taxon>
    </lineage>
</organism>
<dbReference type="EMBL" id="LYCR01000063">
    <property type="protein sequence ID" value="OGM43890.1"/>
    <property type="molecule type" value="Genomic_DNA"/>
</dbReference>
<keyword evidence="2" id="KW-1185">Reference proteome</keyword>
<dbReference type="OrthoDB" id="16079at2759"/>
<name>A0A1F7ZWR8_9EURO</name>
<accession>A0A1F7ZWR8</accession>
<dbReference type="InterPro" id="IPR029063">
    <property type="entry name" value="SAM-dependent_MTases_sf"/>
</dbReference>
<dbReference type="RefSeq" id="XP_022387607.1">
    <property type="nucleotide sequence ID" value="XM_022533055.1"/>
</dbReference>
<evidence type="ECO:0000313" key="2">
    <source>
        <dbReference type="Proteomes" id="UP000179179"/>
    </source>
</evidence>
<protein>
    <submittedName>
        <fullName evidence="1">Uncharacterized protein</fullName>
    </submittedName>
</protein>
<proteinExistence type="predicted"/>
<dbReference type="AlphaFoldDB" id="A0A1F7ZWR8"/>
<sequence>MRFNRWTPIPHVPLTQALYKCFPLTAKRKSIRKAEIASESLCGELLLKANIIQKETLMRQASYIDDVLQRLSPFLLRNPAVDILDLWPGAGLWSSKINELLKPRRHVLIEPDLTLYKPLLQPLAETNPSYELLCADIHAIADWKSILSKHFPEQGPSNRDDSGILPKNDTLLILANLPPVASKKDHYTPARWWSVFMEACMHQTGLHSYGSVRMIASLPISDAQQVVPRTIIERKRPALWTENVALHAFEVAAPRDPSTWAFLKGWDLVADNASRVAQRAAEQGVITPPGRELPPIPMAPKSPDPGRLPVPYVPRPFTDWHEKVWKKITTGAPGKDGKMNPTQQRGWIQLNKENRDMYYRVRQATGIAEIDELTTTLSRTAAKSRKTSAALKPILKNIEAAKSRLDQGVSEVHYSVRNEVPVIVDNKRAALQTGDFDNAILHWDRRPFEPLLIKPEELYPRETERSILYFEADSNPQALQKLNQLDPAQRDAPLRLFEALSLTIGTRSLLTVAELLELIFPERPINDIVKAIPGLAVLAAKTPKPDYDNLPKTIHGSPEACEPLNPVACYQENLDYDLSDVRVRTLPTSTLWDIFVEYQKKGDTSLSTVQLSRLLGGTLTSFRTGELEPRKRYH</sequence>
<gene>
    <name evidence="1" type="ORF">ABOM_005926</name>
</gene>
<dbReference type="STRING" id="109264.A0A1F7ZWR8"/>
<dbReference type="GeneID" id="34449316"/>
<reference evidence="1 2" key="1">
    <citation type="journal article" date="2016" name="Genome Biol. Evol.">
        <title>Draft genome sequence of an aflatoxigenic Aspergillus species, A. bombycis.</title>
        <authorList>
            <person name="Moore G.G."/>
            <person name="Mack B.M."/>
            <person name="Beltz S.B."/>
            <person name="Gilbert M.K."/>
        </authorList>
    </citation>
    <scope>NUCLEOTIDE SEQUENCE [LARGE SCALE GENOMIC DNA]</scope>
    <source>
        <strain evidence="2">NRRL 26010</strain>
    </source>
</reference>
<dbReference type="Gene3D" id="3.40.50.150">
    <property type="entry name" value="Vaccinia Virus protein VP39"/>
    <property type="match status" value="1"/>
</dbReference>
<comment type="caution">
    <text evidence="1">The sequence shown here is derived from an EMBL/GenBank/DDBJ whole genome shotgun (WGS) entry which is preliminary data.</text>
</comment>
<evidence type="ECO:0000313" key="1">
    <source>
        <dbReference type="EMBL" id="OGM43890.1"/>
    </source>
</evidence>
<dbReference type="SUPFAM" id="SSF53335">
    <property type="entry name" value="S-adenosyl-L-methionine-dependent methyltransferases"/>
    <property type="match status" value="1"/>
</dbReference>
<dbReference type="Proteomes" id="UP000179179">
    <property type="component" value="Unassembled WGS sequence"/>
</dbReference>